<sequence length="157" mass="18127">MMKIVKDVRFWASTIGVTLLGMLSGISATNARAYYQELTLPSFAPPGWLFGPVWIVLYILMGVTFYLILIHPSETQKKVMIPLFIVQFILNFLWSPIFFGLQNNLLAVVDITALWILLVIQQLYYLRHKPLAMWLMGPYFLWVTFASVLSYSILFLN</sequence>
<comment type="similarity">
    <text evidence="2">Belongs to the TspO/BZRP family.</text>
</comment>
<dbReference type="InterPro" id="IPR038330">
    <property type="entry name" value="TspO/MBR-related_sf"/>
</dbReference>
<feature type="transmembrane region" description="Helical" evidence="6">
    <location>
        <begin position="138"/>
        <end position="156"/>
    </location>
</feature>
<dbReference type="FunFam" id="1.20.1260.100:FF:000001">
    <property type="entry name" value="translocator protein 2"/>
    <property type="match status" value="1"/>
</dbReference>
<evidence type="ECO:0000256" key="4">
    <source>
        <dbReference type="ARBA" id="ARBA00022989"/>
    </source>
</evidence>
<dbReference type="Gene3D" id="1.20.1260.100">
    <property type="entry name" value="TspO/MBR protein"/>
    <property type="match status" value="1"/>
</dbReference>
<protein>
    <submittedName>
        <fullName evidence="7">Sensory protein</fullName>
    </submittedName>
</protein>
<dbReference type="Proteomes" id="UP000290567">
    <property type="component" value="Unassembled WGS sequence"/>
</dbReference>
<feature type="transmembrane region" description="Helical" evidence="6">
    <location>
        <begin position="105"/>
        <end position="126"/>
    </location>
</feature>
<evidence type="ECO:0000256" key="3">
    <source>
        <dbReference type="ARBA" id="ARBA00022692"/>
    </source>
</evidence>
<evidence type="ECO:0000256" key="2">
    <source>
        <dbReference type="ARBA" id="ARBA00007524"/>
    </source>
</evidence>
<keyword evidence="3 6" id="KW-0812">Transmembrane</keyword>
<accession>A0A4P5PAR7</accession>
<keyword evidence="4 6" id="KW-1133">Transmembrane helix</keyword>
<evidence type="ECO:0000256" key="5">
    <source>
        <dbReference type="ARBA" id="ARBA00023136"/>
    </source>
</evidence>
<gene>
    <name evidence="7" type="ORF">NRIC_04830</name>
</gene>
<dbReference type="EMBL" id="BJCC01000004">
    <property type="protein sequence ID" value="GCF92592.1"/>
    <property type="molecule type" value="Genomic_DNA"/>
</dbReference>
<dbReference type="InterPro" id="IPR004307">
    <property type="entry name" value="TspO_MBR"/>
</dbReference>
<feature type="transmembrane region" description="Helical" evidence="6">
    <location>
        <begin position="49"/>
        <end position="69"/>
    </location>
</feature>
<dbReference type="PANTHER" id="PTHR10057">
    <property type="entry name" value="PERIPHERAL-TYPE BENZODIAZEPINE RECEPTOR"/>
    <property type="match status" value="1"/>
</dbReference>
<name>A0A4P5PAR7_9ENTE</name>
<evidence type="ECO:0000313" key="7">
    <source>
        <dbReference type="EMBL" id="GCF92592.1"/>
    </source>
</evidence>
<evidence type="ECO:0000256" key="1">
    <source>
        <dbReference type="ARBA" id="ARBA00004141"/>
    </source>
</evidence>
<evidence type="ECO:0000256" key="6">
    <source>
        <dbReference type="SAM" id="Phobius"/>
    </source>
</evidence>
<dbReference type="PANTHER" id="PTHR10057:SF0">
    <property type="entry name" value="TRANSLOCATOR PROTEIN"/>
    <property type="match status" value="1"/>
</dbReference>
<keyword evidence="8" id="KW-1185">Reference proteome</keyword>
<dbReference type="AlphaFoldDB" id="A0A4P5PAR7"/>
<dbReference type="PIRSF" id="PIRSF005859">
    <property type="entry name" value="PBR"/>
    <property type="match status" value="1"/>
</dbReference>
<feature type="transmembrane region" description="Helical" evidence="6">
    <location>
        <begin position="81"/>
        <end position="99"/>
    </location>
</feature>
<keyword evidence="5 6" id="KW-0472">Membrane</keyword>
<evidence type="ECO:0000313" key="8">
    <source>
        <dbReference type="Proteomes" id="UP000290567"/>
    </source>
</evidence>
<proteinExistence type="inferred from homology"/>
<comment type="caution">
    <text evidence="7">The sequence shown here is derived from an EMBL/GenBank/DDBJ whole genome shotgun (WGS) entry which is preliminary data.</text>
</comment>
<organism evidence="7 8">
    <name type="scientific">Enterococcus florum</name>
    <dbReference type="NCBI Taxonomy" id="2480627"/>
    <lineage>
        <taxon>Bacteria</taxon>
        <taxon>Bacillati</taxon>
        <taxon>Bacillota</taxon>
        <taxon>Bacilli</taxon>
        <taxon>Lactobacillales</taxon>
        <taxon>Enterococcaceae</taxon>
        <taxon>Enterococcus</taxon>
    </lineage>
</organism>
<dbReference type="CDD" id="cd15904">
    <property type="entry name" value="TSPO_MBR"/>
    <property type="match status" value="1"/>
</dbReference>
<reference evidence="8" key="1">
    <citation type="submission" date="2019-02" db="EMBL/GenBank/DDBJ databases">
        <title>Draft genome sequence of Enterococcus sp. Gos25-1.</title>
        <authorList>
            <person name="Tanaka N."/>
            <person name="Shiwa Y."/>
            <person name="Fujita N."/>
        </authorList>
    </citation>
    <scope>NUCLEOTIDE SEQUENCE [LARGE SCALE GENOMIC DNA]</scope>
    <source>
        <strain evidence="8">Gos25-1</strain>
    </source>
</reference>
<dbReference type="GO" id="GO:0016020">
    <property type="term" value="C:membrane"/>
    <property type="evidence" value="ECO:0007669"/>
    <property type="project" value="UniProtKB-SubCell"/>
</dbReference>
<dbReference type="GO" id="GO:0033013">
    <property type="term" value="P:tetrapyrrole metabolic process"/>
    <property type="evidence" value="ECO:0007669"/>
    <property type="project" value="UniProtKB-ARBA"/>
</dbReference>
<comment type="subcellular location">
    <subcellularLocation>
        <location evidence="1">Membrane</location>
        <topology evidence="1">Multi-pass membrane protein</topology>
    </subcellularLocation>
</comment>
<dbReference type="Pfam" id="PF03073">
    <property type="entry name" value="TspO_MBR"/>
    <property type="match status" value="1"/>
</dbReference>